<gene>
    <name evidence="1" type="ORF">ACFO1V_03205</name>
</gene>
<proteinExistence type="predicted"/>
<sequence length="424" mass="43759">MAIRPDYTTGTITLTSGNINFTTSGAALQTADIQPGDTIHLASGYTLVIASVTGQNSGTLAYPCPAGAAGTSLPLRIRYQPDGSRYAAAARTLIDMLGTGNIEALAGLTSAANKLPYFTGAGTAALTDLTAFARTLLAGTSASAAYATLGEIPDEQLPQRLKETSAGNLISDDCNNAVKFGSYTVSSTAANNPSGQWSTMLVLPQTVADGVQVLFTRQSANFKAYYRVFTGGSFKTWCPILLGTGTANQLFLGDASFASISDFGKSLIDDADASAALSTLGVSSFAKSLLDDADASAALSTLGVSTFAKTILDDTSGAAMWATMGGEFSGNHLSGYLKRPDGTIRVWGQASGDVTTPFPVAMPTAVTSHGATLFAANPLPEYLYSVSASVVANTGITWRTRVAINGGSVVVGSDDPFKWWAEGY</sequence>
<name>A0ABV9H474_9HYPH</name>
<keyword evidence="2" id="KW-1185">Reference proteome</keyword>
<evidence type="ECO:0000313" key="2">
    <source>
        <dbReference type="Proteomes" id="UP001596042"/>
    </source>
</evidence>
<dbReference type="CDD" id="cd19958">
    <property type="entry name" value="pyocin_knob"/>
    <property type="match status" value="1"/>
</dbReference>
<comment type="caution">
    <text evidence="1">The sequence shown here is derived from an EMBL/GenBank/DDBJ whole genome shotgun (WGS) entry which is preliminary data.</text>
</comment>
<organism evidence="1 2">
    <name type="scientific">Daeguia caeni</name>
    <dbReference type="NCBI Taxonomy" id="439612"/>
    <lineage>
        <taxon>Bacteria</taxon>
        <taxon>Pseudomonadati</taxon>
        <taxon>Pseudomonadota</taxon>
        <taxon>Alphaproteobacteria</taxon>
        <taxon>Hyphomicrobiales</taxon>
        <taxon>Brucellaceae</taxon>
        <taxon>Daeguia</taxon>
    </lineage>
</organism>
<protein>
    <recommendedName>
        <fullName evidence="3">Phage tail protein</fullName>
    </recommendedName>
</protein>
<accession>A0ABV9H474</accession>
<dbReference type="RefSeq" id="WP_374832989.1">
    <property type="nucleotide sequence ID" value="NZ_JBHEEZ010000020.1"/>
</dbReference>
<evidence type="ECO:0000313" key="1">
    <source>
        <dbReference type="EMBL" id="MFC4624243.1"/>
    </source>
</evidence>
<dbReference type="EMBL" id="JBHSEL010000031">
    <property type="protein sequence ID" value="MFC4624243.1"/>
    <property type="molecule type" value="Genomic_DNA"/>
</dbReference>
<dbReference type="Gene3D" id="2.60.40.3940">
    <property type="match status" value="1"/>
</dbReference>
<dbReference type="Proteomes" id="UP001596042">
    <property type="component" value="Unassembled WGS sequence"/>
</dbReference>
<reference evidence="2" key="1">
    <citation type="journal article" date="2019" name="Int. J. Syst. Evol. Microbiol.">
        <title>The Global Catalogue of Microorganisms (GCM) 10K type strain sequencing project: providing services to taxonomists for standard genome sequencing and annotation.</title>
        <authorList>
            <consortium name="The Broad Institute Genomics Platform"/>
            <consortium name="The Broad Institute Genome Sequencing Center for Infectious Disease"/>
            <person name="Wu L."/>
            <person name="Ma J."/>
        </authorList>
    </citation>
    <scope>NUCLEOTIDE SEQUENCE [LARGE SCALE GENOMIC DNA]</scope>
    <source>
        <strain evidence="2">CGMCC 1.15731</strain>
    </source>
</reference>
<evidence type="ECO:0008006" key="3">
    <source>
        <dbReference type="Google" id="ProtNLM"/>
    </source>
</evidence>